<comment type="caution">
    <text evidence="1">The sequence shown here is derived from an EMBL/GenBank/DDBJ whole genome shotgun (WGS) entry which is preliminary data.</text>
</comment>
<proteinExistence type="predicted"/>
<dbReference type="RefSeq" id="WP_123864613.1">
    <property type="nucleotide sequence ID" value="NZ_QXZY01000005.1"/>
</dbReference>
<sequence length="233" mass="27709">MEKLFKSGISFDSDIVLRFFEKLFHAKDPPETNGHTSQRYRYEHFVLITEEIFLYTVTISVKYNKYDLLADIFHSRYLLSRDGRSNDPESFSAFNESYRLIDDYYKKLKGNNYFSVQAEIIMNHLSTGITRQQIVEADLLCYYIASIRGGYYFPRTYVYRDEYSRNFEFFNRLVSRKHFEKVKDVFDVENTDELLEKLAELNARGPQRGYPASFSKIPAPEWFIKNEEIGKSR</sequence>
<accession>A0A3N4MHL9</accession>
<dbReference type="AlphaFoldDB" id="A0A3N4MHL9"/>
<name>A0A3N4MHL9_9BACT</name>
<dbReference type="Proteomes" id="UP000279089">
    <property type="component" value="Unassembled WGS sequence"/>
</dbReference>
<organism evidence="1 2">
    <name type="scientific">Chitinophaga barathri</name>
    <dbReference type="NCBI Taxonomy" id="1647451"/>
    <lineage>
        <taxon>Bacteria</taxon>
        <taxon>Pseudomonadati</taxon>
        <taxon>Bacteroidota</taxon>
        <taxon>Chitinophagia</taxon>
        <taxon>Chitinophagales</taxon>
        <taxon>Chitinophagaceae</taxon>
        <taxon>Chitinophaga</taxon>
    </lineage>
</organism>
<protein>
    <submittedName>
        <fullName evidence="1">Uncharacterized protein</fullName>
    </submittedName>
</protein>
<keyword evidence="2" id="KW-1185">Reference proteome</keyword>
<evidence type="ECO:0000313" key="1">
    <source>
        <dbReference type="EMBL" id="RPD41536.1"/>
    </source>
</evidence>
<evidence type="ECO:0000313" key="2">
    <source>
        <dbReference type="Proteomes" id="UP000279089"/>
    </source>
</evidence>
<dbReference type="EMBL" id="RMBX01000004">
    <property type="protein sequence ID" value="RPD41536.1"/>
    <property type="molecule type" value="Genomic_DNA"/>
</dbReference>
<reference evidence="2" key="1">
    <citation type="submission" date="2018-11" db="EMBL/GenBank/DDBJ databases">
        <title>Chitinophaga lutea sp.nov., isolate from arsenic contaminated soil.</title>
        <authorList>
            <person name="Zong Y."/>
        </authorList>
    </citation>
    <scope>NUCLEOTIDE SEQUENCE [LARGE SCALE GENOMIC DNA]</scope>
    <source>
        <strain evidence="2">YLT18</strain>
    </source>
</reference>
<gene>
    <name evidence="1" type="ORF">EG028_09505</name>
</gene>